<proteinExistence type="predicted"/>
<dbReference type="AlphaFoldDB" id="A0A0E9PEQ8"/>
<sequence length="27" mass="3006">MSFCPVAVRTVRVCEITLLESLIALIQ</sequence>
<name>A0A0E9PEQ8_ANGAN</name>
<dbReference type="EMBL" id="GBXM01093549">
    <property type="protein sequence ID" value="JAH15028.1"/>
    <property type="molecule type" value="Transcribed_RNA"/>
</dbReference>
<evidence type="ECO:0000313" key="1">
    <source>
        <dbReference type="EMBL" id="JAH02727.1"/>
    </source>
</evidence>
<dbReference type="EMBL" id="GBXM01105850">
    <property type="protein sequence ID" value="JAH02727.1"/>
    <property type="molecule type" value="Transcribed_RNA"/>
</dbReference>
<organism evidence="1">
    <name type="scientific">Anguilla anguilla</name>
    <name type="common">European freshwater eel</name>
    <name type="synonym">Muraena anguilla</name>
    <dbReference type="NCBI Taxonomy" id="7936"/>
    <lineage>
        <taxon>Eukaryota</taxon>
        <taxon>Metazoa</taxon>
        <taxon>Chordata</taxon>
        <taxon>Craniata</taxon>
        <taxon>Vertebrata</taxon>
        <taxon>Euteleostomi</taxon>
        <taxon>Actinopterygii</taxon>
        <taxon>Neopterygii</taxon>
        <taxon>Teleostei</taxon>
        <taxon>Anguilliformes</taxon>
        <taxon>Anguillidae</taxon>
        <taxon>Anguilla</taxon>
    </lineage>
</organism>
<reference evidence="1" key="2">
    <citation type="journal article" date="2015" name="Fish Shellfish Immunol.">
        <title>Early steps in the European eel (Anguilla anguilla)-Vibrio vulnificus interaction in the gills: Role of the RtxA13 toxin.</title>
        <authorList>
            <person name="Callol A."/>
            <person name="Pajuelo D."/>
            <person name="Ebbesson L."/>
            <person name="Teles M."/>
            <person name="MacKenzie S."/>
            <person name="Amaro C."/>
        </authorList>
    </citation>
    <scope>NUCLEOTIDE SEQUENCE</scope>
</reference>
<reference evidence="1" key="1">
    <citation type="submission" date="2014-11" db="EMBL/GenBank/DDBJ databases">
        <authorList>
            <person name="Amaro Gonzalez C."/>
        </authorList>
    </citation>
    <scope>NUCLEOTIDE SEQUENCE</scope>
</reference>
<protein>
    <submittedName>
        <fullName evidence="1">Uncharacterized protein</fullName>
    </submittedName>
</protein>
<accession>A0A0E9PEQ8</accession>